<keyword evidence="1" id="KW-0472">Membrane</keyword>
<evidence type="ECO:0000259" key="2">
    <source>
        <dbReference type="Pfam" id="PF25002"/>
    </source>
</evidence>
<dbReference type="InterPro" id="IPR056682">
    <property type="entry name" value="DUF7780"/>
</dbReference>
<name>A0A6A4NCU9_LUPAL</name>
<sequence>MAKTNATTTSSSSYQSDMGLLLVFFPQHNKFHSTNSQPSPSLKTTYSNNNLILSKAQFTLSICALLFFITLLLFTLSTFEPSISNITPRSKTRILLSQNTASITKRDHLSRMNENVTYHALQKMGTLYRRGTRAMNDLTICHVADEIDEHDFRLFVRLIHRSGLTAKSDVVFLFSSPSISDSFAHVIQQENNVFFSLISLHRELPNSESNFNLSLFYTNKKLEMAETVWGKRIRSNLSKVEEREGELPGIESGGLLLSIGSVLSFDATELDPENSLAGFLDRVPLSLRRWACYPMLLGRVRRNFKHVMLVDVKNMLVLKDPFGSVRNRSPDSVFLFANKNSGKTRSKTQERVNSGVIIGGARGMRHLCNAVVVEIVGAAMQHRKKKSPVSDSVILSQLTRNEFMRKGSNNNVNFITSSESIPEASSLVGRNSGTPTSLLNNAIIERGADNNDISYVIIKKQICSYMDSSVYRDC</sequence>
<keyword evidence="4" id="KW-1185">Reference proteome</keyword>
<dbReference type="EMBL" id="WOCE01000025">
    <property type="protein sequence ID" value="KAE9585264.1"/>
    <property type="molecule type" value="Genomic_DNA"/>
</dbReference>
<dbReference type="PANTHER" id="PTHR34960:SF1">
    <property type="entry name" value="EMB|CAB68146.1-RELATED"/>
    <property type="match status" value="1"/>
</dbReference>
<feature type="transmembrane region" description="Helical" evidence="1">
    <location>
        <begin position="58"/>
        <end position="79"/>
    </location>
</feature>
<dbReference type="PANTHER" id="PTHR34960">
    <property type="entry name" value="EMB|CAB68146.1-RELATED"/>
    <property type="match status" value="1"/>
</dbReference>
<dbReference type="Proteomes" id="UP000447434">
    <property type="component" value="Chromosome 25"/>
</dbReference>
<organism evidence="3 4">
    <name type="scientific">Lupinus albus</name>
    <name type="common">White lupine</name>
    <name type="synonym">Lupinus termis</name>
    <dbReference type="NCBI Taxonomy" id="3870"/>
    <lineage>
        <taxon>Eukaryota</taxon>
        <taxon>Viridiplantae</taxon>
        <taxon>Streptophyta</taxon>
        <taxon>Embryophyta</taxon>
        <taxon>Tracheophyta</taxon>
        <taxon>Spermatophyta</taxon>
        <taxon>Magnoliopsida</taxon>
        <taxon>eudicotyledons</taxon>
        <taxon>Gunneridae</taxon>
        <taxon>Pentapetalae</taxon>
        <taxon>rosids</taxon>
        <taxon>fabids</taxon>
        <taxon>Fabales</taxon>
        <taxon>Fabaceae</taxon>
        <taxon>Papilionoideae</taxon>
        <taxon>50 kb inversion clade</taxon>
        <taxon>genistoids sensu lato</taxon>
        <taxon>core genistoids</taxon>
        <taxon>Genisteae</taxon>
        <taxon>Lupinus</taxon>
    </lineage>
</organism>
<evidence type="ECO:0000313" key="4">
    <source>
        <dbReference type="Proteomes" id="UP000447434"/>
    </source>
</evidence>
<proteinExistence type="predicted"/>
<dbReference type="OrthoDB" id="1921707at2759"/>
<reference evidence="4" key="1">
    <citation type="journal article" date="2020" name="Nat. Commun.">
        <title>Genome sequence of the cluster root forming white lupin.</title>
        <authorList>
            <person name="Hufnagel B."/>
            <person name="Marques A."/>
            <person name="Soriano A."/>
            <person name="Marques L."/>
            <person name="Divol F."/>
            <person name="Doumas P."/>
            <person name="Sallet E."/>
            <person name="Mancinotti D."/>
            <person name="Carrere S."/>
            <person name="Marande W."/>
            <person name="Arribat S."/>
            <person name="Keller J."/>
            <person name="Huneau C."/>
            <person name="Blein T."/>
            <person name="Aime D."/>
            <person name="Laguerre M."/>
            <person name="Taylor J."/>
            <person name="Schubert V."/>
            <person name="Nelson M."/>
            <person name="Geu-Flores F."/>
            <person name="Crespi M."/>
            <person name="Gallardo-Guerrero K."/>
            <person name="Delaux P.-M."/>
            <person name="Salse J."/>
            <person name="Berges H."/>
            <person name="Guyot R."/>
            <person name="Gouzy J."/>
            <person name="Peret B."/>
        </authorList>
    </citation>
    <scope>NUCLEOTIDE SEQUENCE [LARGE SCALE GENOMIC DNA]</scope>
    <source>
        <strain evidence="4">cv. Amiga</strain>
    </source>
</reference>
<keyword evidence="1" id="KW-1133">Transmembrane helix</keyword>
<keyword evidence="1" id="KW-0812">Transmembrane</keyword>
<dbReference type="AlphaFoldDB" id="A0A6A4NCU9"/>
<protein>
    <recommendedName>
        <fullName evidence="2">DUF7780 domain-containing protein</fullName>
    </recommendedName>
</protein>
<gene>
    <name evidence="3" type="ORF">Lalb_Chr25g0287141</name>
</gene>
<evidence type="ECO:0000313" key="3">
    <source>
        <dbReference type="EMBL" id="KAE9585264.1"/>
    </source>
</evidence>
<evidence type="ECO:0000256" key="1">
    <source>
        <dbReference type="SAM" id="Phobius"/>
    </source>
</evidence>
<feature type="domain" description="DUF7780" evidence="2">
    <location>
        <begin position="119"/>
        <end position="420"/>
    </location>
</feature>
<comment type="caution">
    <text evidence="3">The sequence shown here is derived from an EMBL/GenBank/DDBJ whole genome shotgun (WGS) entry which is preliminary data.</text>
</comment>
<accession>A0A6A4NCU9</accession>
<dbReference type="Pfam" id="PF25002">
    <property type="entry name" value="DUF7780"/>
    <property type="match status" value="1"/>
</dbReference>